<dbReference type="AlphaFoldDB" id="W9I2I0"/>
<dbReference type="Proteomes" id="UP000030753">
    <property type="component" value="Unassembled WGS sequence"/>
</dbReference>
<organism evidence="2 3">
    <name type="scientific">Fusarium oxysporum NRRL 32931</name>
    <dbReference type="NCBI Taxonomy" id="660029"/>
    <lineage>
        <taxon>Eukaryota</taxon>
        <taxon>Fungi</taxon>
        <taxon>Dikarya</taxon>
        <taxon>Ascomycota</taxon>
        <taxon>Pezizomycotina</taxon>
        <taxon>Sordariomycetes</taxon>
        <taxon>Hypocreomycetidae</taxon>
        <taxon>Hypocreales</taxon>
        <taxon>Nectriaceae</taxon>
        <taxon>Fusarium</taxon>
        <taxon>Fusarium oxysporum species complex</taxon>
    </lineage>
</organism>
<dbReference type="EMBL" id="JH717845">
    <property type="protein sequence ID" value="EWY87450.1"/>
    <property type="molecule type" value="Genomic_DNA"/>
</dbReference>
<protein>
    <submittedName>
        <fullName evidence="2">Uncharacterized protein</fullName>
    </submittedName>
</protein>
<dbReference type="HOGENOM" id="CLU_863415_0_0_1"/>
<dbReference type="OrthoDB" id="4754366at2759"/>
<sequence>MSHNQSASNETDFDMIPVATVAAQLALDVRGPVPRDTINCIVRTDRKRSTSQRQANVNQECTRLWNDSQTKKDYDDFDPAVTTEASEGLKTVWRVCLRVFWATPNEILGMSNELRYRPTPPAGVKASHAVFTPKFSRLFAELVVHPCWEGQSYLFTMAIQYTVMVRVDGRTSFPNADSAVFLGCPALKALSRWSYHIEEEDISLHHMHLQAREAQMEAPPSEFSDFLFYLGQIARMSPSSDYSQTYLGLPAFPVTTKDLQILTTAVTHFHWDNVDWTETPGEVFKAFERKGGLSDDQYPRNSRQLKLFLRRTLVRNYQDIAVWRDIDGVTNPPDETPSDNEVLAGDESEFESGFESD</sequence>
<feature type="region of interest" description="Disordered" evidence="1">
    <location>
        <begin position="327"/>
        <end position="357"/>
    </location>
</feature>
<proteinExistence type="predicted"/>
<gene>
    <name evidence="2" type="ORF">FOYG_11650</name>
</gene>
<name>W9I2I0_FUSOX</name>
<evidence type="ECO:0000256" key="1">
    <source>
        <dbReference type="SAM" id="MobiDB-lite"/>
    </source>
</evidence>
<feature type="compositionally biased region" description="Acidic residues" evidence="1">
    <location>
        <begin position="344"/>
        <end position="357"/>
    </location>
</feature>
<evidence type="ECO:0000313" key="2">
    <source>
        <dbReference type="EMBL" id="EWY87450.1"/>
    </source>
</evidence>
<evidence type="ECO:0000313" key="3">
    <source>
        <dbReference type="Proteomes" id="UP000030753"/>
    </source>
</evidence>
<reference evidence="2 3" key="1">
    <citation type="submission" date="2011-06" db="EMBL/GenBank/DDBJ databases">
        <title>The Genome Sequence of Fusarium oxysporum FOSC 3-a.</title>
        <authorList>
            <consortium name="The Broad Institute Genome Sequencing Platform"/>
            <person name="Ma L.-J."/>
            <person name="Gale L.R."/>
            <person name="Schwartz D.C."/>
            <person name="Zhou S."/>
            <person name="Corby-Kistler H."/>
            <person name="Young S.K."/>
            <person name="Zeng Q."/>
            <person name="Gargeya S."/>
            <person name="Fitzgerald M."/>
            <person name="Haas B."/>
            <person name="Abouelleil A."/>
            <person name="Alvarado L."/>
            <person name="Arachchi H.M."/>
            <person name="Berlin A."/>
            <person name="Brown A."/>
            <person name="Chapman S.B."/>
            <person name="Chen Z."/>
            <person name="Dunbar C."/>
            <person name="Freedman E."/>
            <person name="Gearin G."/>
            <person name="Gellesch M."/>
            <person name="Goldberg J."/>
            <person name="Griggs A."/>
            <person name="Gujja S."/>
            <person name="Heiman D."/>
            <person name="Howarth C."/>
            <person name="Larson L."/>
            <person name="Lui A."/>
            <person name="MacDonald P.J.P."/>
            <person name="Mehta T."/>
            <person name="Montmayeur A."/>
            <person name="Murphy C."/>
            <person name="Neiman D."/>
            <person name="Pearson M."/>
            <person name="Priest M."/>
            <person name="Roberts A."/>
            <person name="Saif S."/>
            <person name="Shea T."/>
            <person name="Shenoy N."/>
            <person name="Sisk P."/>
            <person name="Stolte C."/>
            <person name="Sykes S."/>
            <person name="Wortman J."/>
            <person name="Nusbaum C."/>
            <person name="Birren B."/>
        </authorList>
    </citation>
    <scope>NUCLEOTIDE SEQUENCE [LARGE SCALE GENOMIC DNA]</scope>
    <source>
        <strain evidence="3">FOSC 3-a</strain>
    </source>
</reference>
<accession>W9I2I0</accession>